<dbReference type="InterPro" id="IPR035906">
    <property type="entry name" value="MetI-like_sf"/>
</dbReference>
<dbReference type="GO" id="GO:0005886">
    <property type="term" value="C:plasma membrane"/>
    <property type="evidence" value="ECO:0007669"/>
    <property type="project" value="UniProtKB-SubCell"/>
</dbReference>
<evidence type="ECO:0000256" key="6">
    <source>
        <dbReference type="ARBA" id="ARBA00023136"/>
    </source>
</evidence>
<evidence type="ECO:0000313" key="9">
    <source>
        <dbReference type="EMBL" id="MBO0664282.1"/>
    </source>
</evidence>
<keyword evidence="5 7" id="KW-1133">Transmembrane helix</keyword>
<dbReference type="PANTHER" id="PTHR30151:SF20">
    <property type="entry name" value="ABC TRANSPORTER PERMEASE PROTEIN HI_0355-RELATED"/>
    <property type="match status" value="1"/>
</dbReference>
<comment type="caution">
    <text evidence="9">The sequence shown here is derived from an EMBL/GenBank/DDBJ whole genome shotgun (WGS) entry which is preliminary data.</text>
</comment>
<dbReference type="GO" id="GO:0055085">
    <property type="term" value="P:transmembrane transport"/>
    <property type="evidence" value="ECO:0007669"/>
    <property type="project" value="InterPro"/>
</dbReference>
<feature type="domain" description="ABC transmembrane type-1" evidence="8">
    <location>
        <begin position="53"/>
        <end position="237"/>
    </location>
</feature>
<dbReference type="Pfam" id="PF00528">
    <property type="entry name" value="BPD_transp_1"/>
    <property type="match status" value="1"/>
</dbReference>
<dbReference type="Proteomes" id="UP000664122">
    <property type="component" value="Unassembled WGS sequence"/>
</dbReference>
<keyword evidence="10" id="KW-1185">Reference proteome</keyword>
<evidence type="ECO:0000313" key="10">
    <source>
        <dbReference type="Proteomes" id="UP000664122"/>
    </source>
</evidence>
<evidence type="ECO:0000259" key="8">
    <source>
        <dbReference type="PROSITE" id="PS50928"/>
    </source>
</evidence>
<evidence type="ECO:0000256" key="5">
    <source>
        <dbReference type="ARBA" id="ARBA00022989"/>
    </source>
</evidence>
<dbReference type="PANTHER" id="PTHR30151">
    <property type="entry name" value="ALKANE SULFONATE ABC TRANSPORTER-RELATED, MEMBRANE SUBUNIT"/>
    <property type="match status" value="1"/>
</dbReference>
<keyword evidence="6 7" id="KW-0472">Membrane</keyword>
<keyword evidence="2 7" id="KW-0813">Transport</keyword>
<dbReference type="PROSITE" id="PS50928">
    <property type="entry name" value="ABC_TM1"/>
    <property type="match status" value="1"/>
</dbReference>
<evidence type="ECO:0000256" key="3">
    <source>
        <dbReference type="ARBA" id="ARBA00022475"/>
    </source>
</evidence>
<feature type="transmembrane region" description="Helical" evidence="7">
    <location>
        <begin position="219"/>
        <end position="240"/>
    </location>
</feature>
<dbReference type="CDD" id="cd06261">
    <property type="entry name" value="TM_PBP2"/>
    <property type="match status" value="1"/>
</dbReference>
<evidence type="ECO:0000256" key="1">
    <source>
        <dbReference type="ARBA" id="ARBA00004651"/>
    </source>
</evidence>
<accession>A0A939JXN9</accession>
<dbReference type="RefSeq" id="WP_207259197.1">
    <property type="nucleotide sequence ID" value="NZ_JAFMPP010000019.1"/>
</dbReference>
<organism evidence="9 10">
    <name type="scientific">Jiella flava</name>
    <dbReference type="NCBI Taxonomy" id="2816857"/>
    <lineage>
        <taxon>Bacteria</taxon>
        <taxon>Pseudomonadati</taxon>
        <taxon>Pseudomonadota</taxon>
        <taxon>Alphaproteobacteria</taxon>
        <taxon>Hyphomicrobiales</taxon>
        <taxon>Aurantimonadaceae</taxon>
        <taxon>Jiella</taxon>
    </lineage>
</organism>
<dbReference type="AlphaFoldDB" id="A0A939JXN9"/>
<dbReference type="Gene3D" id="1.10.3720.10">
    <property type="entry name" value="MetI-like"/>
    <property type="match status" value="1"/>
</dbReference>
<feature type="transmembrane region" description="Helical" evidence="7">
    <location>
        <begin position="95"/>
        <end position="114"/>
    </location>
</feature>
<comment type="similarity">
    <text evidence="7">Belongs to the binding-protein-dependent transport system permease family.</text>
</comment>
<keyword evidence="3" id="KW-1003">Cell membrane</keyword>
<feature type="transmembrane region" description="Helical" evidence="7">
    <location>
        <begin position="175"/>
        <end position="199"/>
    </location>
</feature>
<proteinExistence type="inferred from homology"/>
<dbReference type="EMBL" id="JAFMPP010000019">
    <property type="protein sequence ID" value="MBO0664282.1"/>
    <property type="molecule type" value="Genomic_DNA"/>
</dbReference>
<evidence type="ECO:0000256" key="4">
    <source>
        <dbReference type="ARBA" id="ARBA00022692"/>
    </source>
</evidence>
<comment type="subcellular location">
    <subcellularLocation>
        <location evidence="1 7">Cell membrane</location>
        <topology evidence="1 7">Multi-pass membrane protein</topology>
    </subcellularLocation>
</comment>
<dbReference type="SUPFAM" id="SSF161098">
    <property type="entry name" value="MetI-like"/>
    <property type="match status" value="1"/>
</dbReference>
<dbReference type="InterPro" id="IPR000515">
    <property type="entry name" value="MetI-like"/>
</dbReference>
<evidence type="ECO:0000256" key="2">
    <source>
        <dbReference type="ARBA" id="ARBA00022448"/>
    </source>
</evidence>
<name>A0A939JXN9_9HYPH</name>
<sequence length="250" mass="26746">MAQLMHRVVLPVTFGLAVLVVWQGVIEAGMVSKLVLTGPVQIVTALITEAPTLLSNGLITLTEAVSGFVLGSLAGLATAALFIRFGALQRAVFPLTILMEAVPVVAILPVLMLWMGNGMAPKIFIAAFLSFFPMLVNAYRGFSNVDADVQELMLSYSASPEQLFWKVRLPAALPFMFTALKLSACSSIVSALVAEWLASDQGLGYLIISYGQGYRVADVWAAATLACLLALAFYGITAAGEKWALSRRTR</sequence>
<evidence type="ECO:0000256" key="7">
    <source>
        <dbReference type="RuleBase" id="RU363032"/>
    </source>
</evidence>
<reference evidence="9" key="1">
    <citation type="submission" date="2021-03" db="EMBL/GenBank/DDBJ databases">
        <title>Whole genome sequence of Jiella sp. CQZ9-1.</title>
        <authorList>
            <person name="Tuo L."/>
        </authorList>
    </citation>
    <scope>NUCLEOTIDE SEQUENCE</scope>
    <source>
        <strain evidence="9">CQZ9-1</strain>
    </source>
</reference>
<protein>
    <submittedName>
        <fullName evidence="9">ABC transporter permease</fullName>
    </submittedName>
</protein>
<feature type="transmembrane region" description="Helical" evidence="7">
    <location>
        <begin position="120"/>
        <end position="139"/>
    </location>
</feature>
<feature type="transmembrane region" description="Helical" evidence="7">
    <location>
        <begin position="64"/>
        <end position="83"/>
    </location>
</feature>
<keyword evidence="4 7" id="KW-0812">Transmembrane</keyword>
<gene>
    <name evidence="9" type="ORF">J1C48_17005</name>
</gene>